<dbReference type="GO" id="GO:0004013">
    <property type="term" value="F:adenosylhomocysteinase activity"/>
    <property type="evidence" value="ECO:0007669"/>
    <property type="project" value="UniProtKB-EC"/>
</dbReference>
<keyword evidence="12" id="KW-1185">Reference proteome</keyword>
<dbReference type="PROSITE" id="PS00738">
    <property type="entry name" value="ADOHCYASE_1"/>
    <property type="match status" value="1"/>
</dbReference>
<comment type="cofactor">
    <cofactor evidence="8">
        <name>NAD(+)</name>
        <dbReference type="ChEBI" id="CHEBI:57540"/>
    </cofactor>
    <text evidence="8">Binds 1 NAD(+) per subunit.</text>
</comment>
<dbReference type="NCBIfam" id="NF004005">
    <property type="entry name" value="PRK05476.2-3"/>
    <property type="match status" value="1"/>
</dbReference>
<keyword evidence="3 8" id="KW-0554">One-carbon metabolism</keyword>
<dbReference type="InterPro" id="IPR015878">
    <property type="entry name" value="Ado_hCys_hydrolase_NAD-bd"/>
</dbReference>
<feature type="domain" description="S-adenosyl-L-homocysteine hydrolase NAD binding" evidence="10">
    <location>
        <begin position="235"/>
        <end position="398"/>
    </location>
</feature>
<gene>
    <name evidence="11" type="ORF">POTOM_054825</name>
</gene>
<evidence type="ECO:0000256" key="8">
    <source>
        <dbReference type="RuleBase" id="RU000548"/>
    </source>
</evidence>
<evidence type="ECO:0000256" key="3">
    <source>
        <dbReference type="ARBA" id="ARBA00022563"/>
    </source>
</evidence>
<evidence type="ECO:0000256" key="9">
    <source>
        <dbReference type="RuleBase" id="RU004166"/>
    </source>
</evidence>
<dbReference type="PROSITE" id="PS00739">
    <property type="entry name" value="ADOHCYASE_2"/>
    <property type="match status" value="1"/>
</dbReference>
<dbReference type="HAMAP" id="MF_00563">
    <property type="entry name" value="AdoHcyase"/>
    <property type="match status" value="1"/>
</dbReference>
<comment type="pathway">
    <text evidence="1 8">Amino-acid biosynthesis; L-homocysteine biosynthesis; L-homocysteine from S-adenosyl-L-homocysteine: step 1/1.</text>
</comment>
<keyword evidence="5 8" id="KW-0520">NAD</keyword>
<reference evidence="11" key="1">
    <citation type="journal article" date="2020" name="bioRxiv">
        <title>Hybrid origin of Populus tomentosa Carr. identified through genome sequencing and phylogenomic analysis.</title>
        <authorList>
            <person name="An X."/>
            <person name="Gao K."/>
            <person name="Chen Z."/>
            <person name="Li J."/>
            <person name="Yang X."/>
            <person name="Yang X."/>
            <person name="Zhou J."/>
            <person name="Guo T."/>
            <person name="Zhao T."/>
            <person name="Huang S."/>
            <person name="Miao D."/>
            <person name="Khan W.U."/>
            <person name="Rao P."/>
            <person name="Ye M."/>
            <person name="Lei B."/>
            <person name="Liao W."/>
            <person name="Wang J."/>
            <person name="Ji L."/>
            <person name="Li Y."/>
            <person name="Guo B."/>
            <person name="Mustafa N.S."/>
            <person name="Li S."/>
            <person name="Yun Q."/>
            <person name="Keller S.R."/>
            <person name="Mao J."/>
            <person name="Zhang R."/>
            <person name="Strauss S.H."/>
        </authorList>
    </citation>
    <scope>NUCLEOTIDE SEQUENCE</scope>
    <source>
        <strain evidence="11">GM15</strain>
        <tissue evidence="11">Leaf</tissue>
    </source>
</reference>
<accession>A0A8X8BYS3</accession>
<evidence type="ECO:0000256" key="1">
    <source>
        <dbReference type="ARBA" id="ARBA00005195"/>
    </source>
</evidence>
<comment type="similarity">
    <text evidence="2 9">Belongs to the adenosylhomocysteinase family.</text>
</comment>
<dbReference type="GO" id="GO:0006730">
    <property type="term" value="P:one-carbon metabolic process"/>
    <property type="evidence" value="ECO:0007669"/>
    <property type="project" value="UniProtKB-KW"/>
</dbReference>
<dbReference type="GO" id="GO:0033353">
    <property type="term" value="P:S-adenosylmethionine cycle"/>
    <property type="evidence" value="ECO:0007669"/>
    <property type="project" value="TreeGrafter"/>
</dbReference>
<dbReference type="GO" id="GO:0005829">
    <property type="term" value="C:cytosol"/>
    <property type="evidence" value="ECO:0007669"/>
    <property type="project" value="TreeGrafter"/>
</dbReference>
<dbReference type="NCBIfam" id="TIGR00936">
    <property type="entry name" value="ahcY"/>
    <property type="match status" value="1"/>
</dbReference>
<evidence type="ECO:0000256" key="6">
    <source>
        <dbReference type="ARBA" id="ARBA00034527"/>
    </source>
</evidence>
<evidence type="ECO:0000313" key="11">
    <source>
        <dbReference type="EMBL" id="KAG6741561.1"/>
    </source>
</evidence>
<dbReference type="AlphaFoldDB" id="A0A8X8BYS3"/>
<proteinExistence type="inferred from homology"/>
<organism evidence="11 12">
    <name type="scientific">Populus tomentosa</name>
    <name type="common">Chinese white poplar</name>
    <dbReference type="NCBI Taxonomy" id="118781"/>
    <lineage>
        <taxon>Eukaryota</taxon>
        <taxon>Viridiplantae</taxon>
        <taxon>Streptophyta</taxon>
        <taxon>Embryophyta</taxon>
        <taxon>Tracheophyta</taxon>
        <taxon>Spermatophyta</taxon>
        <taxon>Magnoliopsida</taxon>
        <taxon>eudicotyledons</taxon>
        <taxon>Gunneridae</taxon>
        <taxon>Pentapetalae</taxon>
        <taxon>rosids</taxon>
        <taxon>fabids</taxon>
        <taxon>Malpighiales</taxon>
        <taxon>Salicaceae</taxon>
        <taxon>Saliceae</taxon>
        <taxon>Populus</taxon>
    </lineage>
</organism>
<evidence type="ECO:0000256" key="2">
    <source>
        <dbReference type="ARBA" id="ARBA00007122"/>
    </source>
</evidence>
<sequence length="594" mass="65471">MALLVEKTTSGREYKVKDMSQADFGRLEIELAEVEMPGLMSCRTEFGPSQPFKGAKITGSLHMTIQTAVLIETLTALGAEVRWCSCNIFSTQDHAAAAIARDSAAVFAWKGETLQEYWWCTERALDWGPGGGPDLIVDDGGDATLLIHEGVKAEEIYEKTGVLPDPASTDNVEFQLVLTIIRDGLKSDPMKYHKMKERLVGVSEETTTGVKRLYQMQANGTLLFPAINVNDSFDNLYGCRHSLPDGLMRATDVMIAGKVAVVCGYGDVGKGCAAAMKQAGARVIVTEIDPICALQALMEGLQVLTLEDVVSEADIFVTTTGNKDIIMVDHMRKMKNNAIVCNIGHFDNEIDMHGLETFPGVKRITIKPQTDRWVFPDTSSGIIVLAEGRLMNLGCATGHPSFVMSCSFTNQVIAQLELWNEKTSGKYEKKVYVLPKHLDEKVASLHLGKLGARLTKLSKDQADYISVPVEGPYKPAHYRLGEMKQKVMASITVARRQEEEERANCYYPTRLSTANMGLLQAGFMARLGSCSSYKAELWAGVLSLRLVWQHGFKHVNLEMNSAALVSVPRSSFGSMVLDPLFIQLLHRDWDSSKT</sequence>
<dbReference type="InterPro" id="IPR020082">
    <property type="entry name" value="S-Ado-L-homoCys_hydrolase_CS"/>
</dbReference>
<dbReference type="SMART" id="SM00997">
    <property type="entry name" value="AdoHcyase_NAD"/>
    <property type="match status" value="1"/>
</dbReference>
<dbReference type="SMART" id="SM00996">
    <property type="entry name" value="AdoHcyase"/>
    <property type="match status" value="1"/>
</dbReference>
<comment type="catalytic activity">
    <reaction evidence="7 8">
        <text>S-adenosyl-L-homocysteine + H2O = L-homocysteine + adenosine</text>
        <dbReference type="Rhea" id="RHEA:21708"/>
        <dbReference type="ChEBI" id="CHEBI:15377"/>
        <dbReference type="ChEBI" id="CHEBI:16335"/>
        <dbReference type="ChEBI" id="CHEBI:57856"/>
        <dbReference type="ChEBI" id="CHEBI:58199"/>
        <dbReference type="EC" id="3.13.2.1"/>
    </reaction>
</comment>
<dbReference type="Pfam" id="PF00670">
    <property type="entry name" value="AdoHcyase_NAD"/>
    <property type="match status" value="1"/>
</dbReference>
<dbReference type="Proteomes" id="UP000886885">
    <property type="component" value="Chromosome 17D"/>
</dbReference>
<evidence type="ECO:0000256" key="4">
    <source>
        <dbReference type="ARBA" id="ARBA00022801"/>
    </source>
</evidence>
<dbReference type="PANTHER" id="PTHR23420:SF29">
    <property type="entry name" value="ADENOSYLHOMOCYSTEINASE 1"/>
    <property type="match status" value="1"/>
</dbReference>
<evidence type="ECO:0000313" key="12">
    <source>
        <dbReference type="Proteomes" id="UP000886885"/>
    </source>
</evidence>
<protein>
    <recommendedName>
        <fullName evidence="6 8">Adenosylhomocysteinase</fullName>
        <ecNumber evidence="6 8">3.13.2.1</ecNumber>
    </recommendedName>
</protein>
<dbReference type="OrthoDB" id="10007170at2759"/>
<comment type="caution">
    <text evidence="11">The sequence shown here is derived from an EMBL/GenBank/DDBJ whole genome shotgun (WGS) entry which is preliminary data.</text>
</comment>
<evidence type="ECO:0000256" key="7">
    <source>
        <dbReference type="ARBA" id="ARBA00048858"/>
    </source>
</evidence>
<dbReference type="FunFam" id="3.40.50.720:FF:000004">
    <property type="entry name" value="Adenosylhomocysteinase"/>
    <property type="match status" value="1"/>
</dbReference>
<dbReference type="CDD" id="cd00401">
    <property type="entry name" value="SAHH"/>
    <property type="match status" value="1"/>
</dbReference>
<name>A0A8X8BYS3_POPTO</name>
<evidence type="ECO:0000259" key="10">
    <source>
        <dbReference type="SMART" id="SM00997"/>
    </source>
</evidence>
<dbReference type="EC" id="3.13.2.1" evidence="6 8"/>
<dbReference type="PANTHER" id="PTHR23420">
    <property type="entry name" value="ADENOSYLHOMOCYSTEINASE"/>
    <property type="match status" value="1"/>
</dbReference>
<dbReference type="EMBL" id="JAAWWB010000034">
    <property type="protein sequence ID" value="KAG6741561.1"/>
    <property type="molecule type" value="Genomic_DNA"/>
</dbReference>
<keyword evidence="4 8" id="KW-0378">Hydrolase</keyword>
<evidence type="ECO:0000256" key="5">
    <source>
        <dbReference type="ARBA" id="ARBA00023027"/>
    </source>
</evidence>
<dbReference type="Pfam" id="PF05221">
    <property type="entry name" value="AdoHcyase"/>
    <property type="match status" value="1"/>
</dbReference>
<dbReference type="InterPro" id="IPR000043">
    <property type="entry name" value="Adenosylhomocysteinase-like"/>
</dbReference>